<comment type="caution">
    <text evidence="2">The sequence shown here is derived from an EMBL/GenBank/DDBJ whole genome shotgun (WGS) entry which is preliminary data.</text>
</comment>
<accession>A0A0F4YH27</accession>
<dbReference type="GeneID" id="25320910"/>
<evidence type="ECO:0000256" key="1">
    <source>
        <dbReference type="SAM" id="MobiDB-lite"/>
    </source>
</evidence>
<proteinExistence type="predicted"/>
<dbReference type="EMBL" id="LASV01000657">
    <property type="protein sequence ID" value="KKA17405.1"/>
    <property type="molecule type" value="Genomic_DNA"/>
</dbReference>
<feature type="non-terminal residue" evidence="2">
    <location>
        <position position="1"/>
    </location>
</feature>
<evidence type="ECO:0000313" key="3">
    <source>
        <dbReference type="Proteomes" id="UP000053958"/>
    </source>
</evidence>
<organism evidence="2 3">
    <name type="scientific">Rasamsonia emersonii (strain ATCC 16479 / CBS 393.64 / IMI 116815)</name>
    <dbReference type="NCBI Taxonomy" id="1408163"/>
    <lineage>
        <taxon>Eukaryota</taxon>
        <taxon>Fungi</taxon>
        <taxon>Dikarya</taxon>
        <taxon>Ascomycota</taxon>
        <taxon>Pezizomycotina</taxon>
        <taxon>Eurotiomycetes</taxon>
        <taxon>Eurotiomycetidae</taxon>
        <taxon>Eurotiales</taxon>
        <taxon>Trichocomaceae</taxon>
        <taxon>Rasamsonia</taxon>
    </lineage>
</organism>
<dbReference type="RefSeq" id="XP_013324017.1">
    <property type="nucleotide sequence ID" value="XM_013468563.1"/>
</dbReference>
<gene>
    <name evidence="2" type="ORF">T310_8724</name>
</gene>
<keyword evidence="3" id="KW-1185">Reference proteome</keyword>
<evidence type="ECO:0000313" key="2">
    <source>
        <dbReference type="EMBL" id="KKA17405.1"/>
    </source>
</evidence>
<name>A0A0F4YH27_RASE3</name>
<sequence>GCFAGRDEESQAKEHGGDNLSRKTNSLREKKDAFLTSLSDRCQGRRSKRIQRNTPLTSSLHGPNVRVDGLLRMERLHLTLPFLPSCIQLQLD</sequence>
<dbReference type="AlphaFoldDB" id="A0A0F4YH27"/>
<feature type="region of interest" description="Disordered" evidence="1">
    <location>
        <begin position="1"/>
        <end position="27"/>
    </location>
</feature>
<reference evidence="2 3" key="1">
    <citation type="submission" date="2015-04" db="EMBL/GenBank/DDBJ databases">
        <authorList>
            <person name="Heijne W.H."/>
            <person name="Fedorova N.D."/>
            <person name="Nierman W.C."/>
            <person name="Vollebregt A.W."/>
            <person name="Zhao Z."/>
            <person name="Wu L."/>
            <person name="Kumar M."/>
            <person name="Stam H."/>
            <person name="van den Berg M.A."/>
            <person name="Pel H.J."/>
        </authorList>
    </citation>
    <scope>NUCLEOTIDE SEQUENCE [LARGE SCALE GENOMIC DNA]</scope>
    <source>
        <strain evidence="2 3">CBS 393.64</strain>
    </source>
</reference>
<dbReference type="Proteomes" id="UP000053958">
    <property type="component" value="Unassembled WGS sequence"/>
</dbReference>
<protein>
    <submittedName>
        <fullName evidence="2">Uncharacterized protein</fullName>
    </submittedName>
</protein>